<dbReference type="Gene3D" id="3.10.150.10">
    <property type="entry name" value="DNA Polymerase III, subunit A, domain 2"/>
    <property type="match status" value="3"/>
</dbReference>
<organism evidence="15 16">
    <name type="scientific">Marihabitans asiaticum</name>
    <dbReference type="NCBI Taxonomy" id="415218"/>
    <lineage>
        <taxon>Bacteria</taxon>
        <taxon>Bacillati</taxon>
        <taxon>Actinomycetota</taxon>
        <taxon>Actinomycetes</taxon>
        <taxon>Micrococcales</taxon>
        <taxon>Intrasporangiaceae</taxon>
        <taxon>Marihabitans</taxon>
    </lineage>
</organism>
<evidence type="ECO:0000256" key="6">
    <source>
        <dbReference type="ARBA" id="ARBA00022695"/>
    </source>
</evidence>
<name>A0A560WFY5_9MICO</name>
<evidence type="ECO:0000259" key="12">
    <source>
        <dbReference type="Pfam" id="PF00712"/>
    </source>
</evidence>
<dbReference type="GO" id="GO:0008408">
    <property type="term" value="F:3'-5' exonuclease activity"/>
    <property type="evidence" value="ECO:0007669"/>
    <property type="project" value="InterPro"/>
</dbReference>
<dbReference type="CDD" id="cd00140">
    <property type="entry name" value="beta_clamp"/>
    <property type="match status" value="1"/>
</dbReference>
<evidence type="ECO:0000256" key="4">
    <source>
        <dbReference type="ARBA" id="ARBA00022490"/>
    </source>
</evidence>
<keyword evidence="8 10" id="KW-0239">DNA-directed DNA polymerase</keyword>
<dbReference type="Proteomes" id="UP000315628">
    <property type="component" value="Unassembled WGS sequence"/>
</dbReference>
<reference evidence="15 16" key="1">
    <citation type="submission" date="2019-06" db="EMBL/GenBank/DDBJ databases">
        <title>Sequencing the genomes of 1000 actinobacteria strains.</title>
        <authorList>
            <person name="Klenk H.-P."/>
        </authorList>
    </citation>
    <scope>NUCLEOTIDE SEQUENCE [LARGE SCALE GENOMIC DNA]</scope>
    <source>
        <strain evidence="15 16">DSM 18935</strain>
    </source>
</reference>
<dbReference type="GO" id="GO:0006271">
    <property type="term" value="P:DNA strand elongation involved in DNA replication"/>
    <property type="evidence" value="ECO:0007669"/>
    <property type="project" value="TreeGrafter"/>
</dbReference>
<accession>A0A560WFY5</accession>
<evidence type="ECO:0000256" key="8">
    <source>
        <dbReference type="ARBA" id="ARBA00022932"/>
    </source>
</evidence>
<dbReference type="Pfam" id="PF02768">
    <property type="entry name" value="DNA_pol3_beta_3"/>
    <property type="match status" value="1"/>
</dbReference>
<comment type="caution">
    <text evidence="15">The sequence shown here is derived from an EMBL/GenBank/DDBJ whole genome shotgun (WGS) entry which is preliminary data.</text>
</comment>
<keyword evidence="6 10" id="KW-0548">Nucleotidyltransferase</keyword>
<dbReference type="PANTHER" id="PTHR30478:SF0">
    <property type="entry name" value="BETA SLIDING CLAMP"/>
    <property type="match status" value="1"/>
</dbReference>
<dbReference type="GO" id="GO:0005737">
    <property type="term" value="C:cytoplasm"/>
    <property type="evidence" value="ECO:0007669"/>
    <property type="project" value="UniProtKB-SubCell"/>
</dbReference>
<evidence type="ECO:0000313" key="15">
    <source>
        <dbReference type="EMBL" id="TWD16587.1"/>
    </source>
</evidence>
<evidence type="ECO:0000256" key="1">
    <source>
        <dbReference type="ARBA" id="ARBA00004496"/>
    </source>
</evidence>
<evidence type="ECO:0000256" key="9">
    <source>
        <dbReference type="ARBA" id="ARBA00023125"/>
    </source>
</evidence>
<sequence>MRGRLVRRHTEQERARHEGATKGRSVVKFRVERDVLAEAVTWVARGLPTRPPVPVLAGVLITAESSGSVTLSAFDYEVSARITVEADVEEEGTVLVLGRLLADISRNLPNKPVELTTEGTKVEVTCGSSRFALLQMPADEYPTLPTSPEPSGTVDGSIFTHAVAQVAIAADRGDSLPILTGVRVEVDGEKMTLLATDRYRLAMRELTWSPTASDASHVALIPARTLSETARSLGAVGTIDIALGSAAGGEGLAGFEAGQRRSTSRLLDGEYPKVAKIFPTSSETEAVIATAELIEAVKRVALVAERTTPVRLRFSDGQLAIEAGTGEDAQASEALEASVDGPEIQVAFNPGYLLDGLGALGTDFTRISLTGPLKAAMITGQTSQDGELDPSYRYVIQPVRLAG</sequence>
<feature type="compositionally biased region" description="Basic and acidic residues" evidence="11">
    <location>
        <begin position="8"/>
        <end position="21"/>
    </location>
</feature>
<evidence type="ECO:0000256" key="3">
    <source>
        <dbReference type="ARBA" id="ARBA00021035"/>
    </source>
</evidence>
<dbReference type="NCBIfam" id="TIGR00663">
    <property type="entry name" value="dnan"/>
    <property type="match status" value="1"/>
</dbReference>
<keyword evidence="4 10" id="KW-0963">Cytoplasm</keyword>
<dbReference type="InterPro" id="IPR046938">
    <property type="entry name" value="DNA_clamp_sf"/>
</dbReference>
<comment type="function">
    <text evidence="10">Confers DNA tethering and processivity to DNA polymerases and other proteins. Acts as a clamp, forming a ring around DNA (a reaction catalyzed by the clamp-loading complex) which diffuses in an ATP-independent manner freely and bidirectionally along dsDNA. Initially characterized for its ability to contact the catalytic subunit of DNA polymerase III (Pol III), a complex, multichain enzyme responsible for most of the replicative synthesis in bacteria; Pol III exhibits 3'-5' exonuclease proofreading activity. The beta chain is required for initiation of replication as well as for processivity of DNA replication.</text>
</comment>
<dbReference type="Pfam" id="PF00712">
    <property type="entry name" value="DNA_pol3_beta"/>
    <property type="match status" value="1"/>
</dbReference>
<feature type="domain" description="DNA polymerase III beta sliding clamp central" evidence="13">
    <location>
        <begin position="154"/>
        <end position="273"/>
    </location>
</feature>
<dbReference type="GO" id="GO:0003677">
    <property type="term" value="F:DNA binding"/>
    <property type="evidence" value="ECO:0007669"/>
    <property type="project" value="UniProtKB-UniRule"/>
</dbReference>
<dbReference type="EMBL" id="VIUW01000001">
    <property type="protein sequence ID" value="TWD16587.1"/>
    <property type="molecule type" value="Genomic_DNA"/>
</dbReference>
<feature type="region of interest" description="Disordered" evidence="11">
    <location>
        <begin position="1"/>
        <end position="21"/>
    </location>
</feature>
<dbReference type="SMART" id="SM00480">
    <property type="entry name" value="POL3Bc"/>
    <property type="match status" value="1"/>
</dbReference>
<keyword evidence="7 10" id="KW-0235">DNA replication</keyword>
<evidence type="ECO:0000259" key="14">
    <source>
        <dbReference type="Pfam" id="PF02768"/>
    </source>
</evidence>
<comment type="similarity">
    <text evidence="2 10">Belongs to the beta sliding clamp family.</text>
</comment>
<dbReference type="GO" id="GO:0003887">
    <property type="term" value="F:DNA-directed DNA polymerase activity"/>
    <property type="evidence" value="ECO:0007669"/>
    <property type="project" value="UniProtKB-UniRule"/>
</dbReference>
<dbReference type="GO" id="GO:0042802">
    <property type="term" value="F:identical protein binding"/>
    <property type="evidence" value="ECO:0007669"/>
    <property type="project" value="UniProtKB-ARBA"/>
</dbReference>
<dbReference type="PIRSF" id="PIRSF000804">
    <property type="entry name" value="DNA_pol_III_b"/>
    <property type="match status" value="1"/>
</dbReference>
<dbReference type="InterPro" id="IPR022634">
    <property type="entry name" value="DNA_polIII_beta_N"/>
</dbReference>
<keyword evidence="16" id="KW-1185">Reference proteome</keyword>
<dbReference type="SUPFAM" id="SSF55979">
    <property type="entry name" value="DNA clamp"/>
    <property type="match status" value="3"/>
</dbReference>
<dbReference type="Pfam" id="PF02767">
    <property type="entry name" value="DNA_pol3_beta_2"/>
    <property type="match status" value="1"/>
</dbReference>
<protein>
    <recommendedName>
        <fullName evidence="3 10">Beta sliding clamp</fullName>
    </recommendedName>
</protein>
<evidence type="ECO:0000256" key="11">
    <source>
        <dbReference type="SAM" id="MobiDB-lite"/>
    </source>
</evidence>
<evidence type="ECO:0000256" key="2">
    <source>
        <dbReference type="ARBA" id="ARBA00010752"/>
    </source>
</evidence>
<feature type="domain" description="DNA polymerase III beta sliding clamp N-terminal" evidence="12">
    <location>
        <begin position="28"/>
        <end position="145"/>
    </location>
</feature>
<dbReference type="FunFam" id="3.10.150.10:FF:000005">
    <property type="entry name" value="Beta sliding clamp"/>
    <property type="match status" value="1"/>
</dbReference>
<keyword evidence="9" id="KW-0238">DNA-binding</keyword>
<dbReference type="InterPro" id="IPR001001">
    <property type="entry name" value="DNA_polIII_beta"/>
</dbReference>
<dbReference type="InterPro" id="IPR022635">
    <property type="entry name" value="DNA_polIII_beta_C"/>
</dbReference>
<evidence type="ECO:0000256" key="7">
    <source>
        <dbReference type="ARBA" id="ARBA00022705"/>
    </source>
</evidence>
<dbReference type="FunFam" id="3.10.150.10:FF:000001">
    <property type="entry name" value="Beta sliding clamp"/>
    <property type="match status" value="1"/>
</dbReference>
<dbReference type="PANTHER" id="PTHR30478">
    <property type="entry name" value="DNA POLYMERASE III SUBUNIT BETA"/>
    <property type="match status" value="1"/>
</dbReference>
<comment type="subcellular location">
    <subcellularLocation>
        <location evidence="1 10">Cytoplasm</location>
    </subcellularLocation>
</comment>
<comment type="subunit">
    <text evidence="10">Forms a ring-shaped head-to-tail homodimer around DNA.</text>
</comment>
<keyword evidence="5 10" id="KW-0808">Transferase</keyword>
<feature type="domain" description="DNA polymerase III beta sliding clamp C-terminal" evidence="14">
    <location>
        <begin position="276"/>
        <end position="385"/>
    </location>
</feature>
<proteinExistence type="inferred from homology"/>
<dbReference type="InterPro" id="IPR022637">
    <property type="entry name" value="DNA_polIII_beta_cen"/>
</dbReference>
<evidence type="ECO:0000313" key="16">
    <source>
        <dbReference type="Proteomes" id="UP000315628"/>
    </source>
</evidence>
<dbReference type="AlphaFoldDB" id="A0A560WFY5"/>
<evidence type="ECO:0000256" key="5">
    <source>
        <dbReference type="ARBA" id="ARBA00022679"/>
    </source>
</evidence>
<gene>
    <name evidence="15" type="ORF">FB557_0112</name>
</gene>
<evidence type="ECO:0000256" key="10">
    <source>
        <dbReference type="PIRNR" id="PIRNR000804"/>
    </source>
</evidence>
<dbReference type="GO" id="GO:0009360">
    <property type="term" value="C:DNA polymerase III complex"/>
    <property type="evidence" value="ECO:0007669"/>
    <property type="project" value="InterPro"/>
</dbReference>
<evidence type="ECO:0000259" key="13">
    <source>
        <dbReference type="Pfam" id="PF02767"/>
    </source>
</evidence>